<evidence type="ECO:0000256" key="8">
    <source>
        <dbReference type="ARBA" id="ARBA00022927"/>
    </source>
</evidence>
<keyword evidence="5" id="KW-1003">Cell membrane</keyword>
<evidence type="ECO:0000256" key="4">
    <source>
        <dbReference type="ARBA" id="ARBA00022448"/>
    </source>
</evidence>
<dbReference type="GO" id="GO:0006935">
    <property type="term" value="P:chemotaxis"/>
    <property type="evidence" value="ECO:0007669"/>
    <property type="project" value="UniProtKB-KW"/>
</dbReference>
<keyword evidence="12" id="KW-0969">Cilium</keyword>
<dbReference type="EMBL" id="KM886861">
    <property type="protein sequence ID" value="AJA33827.1"/>
    <property type="molecule type" value="Genomic_DNA"/>
</dbReference>
<dbReference type="AlphaFoldDB" id="A0A0A7RF27"/>
<dbReference type="GO" id="GO:0015031">
    <property type="term" value="P:protein transport"/>
    <property type="evidence" value="ECO:0007669"/>
    <property type="project" value="UniProtKB-KW"/>
</dbReference>
<reference evidence="12" key="1">
    <citation type="journal article" date="2014" name="Appl. Environ. Microbiol.">
        <title>Detection and genomic characterization of motility in Lactobacillus curvatus: confirmation of motility in a species outside the Lactobacillus salivarius clade.</title>
        <authorList>
            <person name="Cousin F.J."/>
            <person name="Lynch S.M."/>
            <person name="Harris H.M."/>
            <person name="McCann A."/>
            <person name="Lynch D.B."/>
            <person name="Neville B.A."/>
            <person name="Irisawa T."/>
            <person name="Okada S."/>
            <person name="Endo A."/>
            <person name="O'Toole P.W."/>
        </authorList>
    </citation>
    <scope>NUCLEOTIDE SEQUENCE</scope>
    <source>
        <strain evidence="12">DSM 21116</strain>
    </source>
</reference>
<evidence type="ECO:0000256" key="1">
    <source>
        <dbReference type="ARBA" id="ARBA00004413"/>
    </source>
</evidence>
<organism evidence="12">
    <name type="scientific">Liquorilactobacillus cacaonum</name>
    <dbReference type="NCBI Taxonomy" id="483012"/>
    <lineage>
        <taxon>Bacteria</taxon>
        <taxon>Bacillati</taxon>
        <taxon>Bacillota</taxon>
        <taxon>Bacilli</taxon>
        <taxon>Lactobacillales</taxon>
        <taxon>Lactobacillaceae</taxon>
        <taxon>Liquorilactobacillus</taxon>
    </lineage>
</organism>
<name>A0A0A7RF27_9LACO</name>
<dbReference type="Pfam" id="PF02050">
    <property type="entry name" value="FliJ"/>
    <property type="match status" value="1"/>
</dbReference>
<proteinExistence type="inferred from homology"/>
<keyword evidence="9" id="KW-0472">Membrane</keyword>
<evidence type="ECO:0000256" key="3">
    <source>
        <dbReference type="ARBA" id="ARBA00020392"/>
    </source>
</evidence>
<keyword evidence="6" id="KW-0145">Chemotaxis</keyword>
<keyword evidence="12" id="KW-0966">Cell projection</keyword>
<dbReference type="GO" id="GO:0009288">
    <property type="term" value="C:bacterial-type flagellum"/>
    <property type="evidence" value="ECO:0007669"/>
    <property type="project" value="InterPro"/>
</dbReference>
<keyword evidence="10" id="KW-1006">Bacterial flagellum protein export</keyword>
<evidence type="ECO:0000313" key="12">
    <source>
        <dbReference type="EMBL" id="AJA33827.1"/>
    </source>
</evidence>
<evidence type="ECO:0000256" key="10">
    <source>
        <dbReference type="ARBA" id="ARBA00023225"/>
    </source>
</evidence>
<dbReference type="GO" id="GO:0005886">
    <property type="term" value="C:plasma membrane"/>
    <property type="evidence" value="ECO:0007669"/>
    <property type="project" value="UniProtKB-SubCell"/>
</dbReference>
<evidence type="ECO:0000256" key="7">
    <source>
        <dbReference type="ARBA" id="ARBA00022795"/>
    </source>
</evidence>
<accession>A0A0A7RF27</accession>
<keyword evidence="8" id="KW-0653">Protein transport</keyword>
<protein>
    <recommendedName>
        <fullName evidence="3">Flagellar FliJ protein</fullName>
    </recommendedName>
</protein>
<keyword evidence="7" id="KW-1005">Bacterial flagellum biogenesis</keyword>
<keyword evidence="4" id="KW-0813">Transport</keyword>
<evidence type="ECO:0000256" key="6">
    <source>
        <dbReference type="ARBA" id="ARBA00022500"/>
    </source>
</evidence>
<evidence type="ECO:0000256" key="2">
    <source>
        <dbReference type="ARBA" id="ARBA00010004"/>
    </source>
</evidence>
<gene>
    <name evidence="12" type="primary">fliJ</name>
</gene>
<evidence type="ECO:0000256" key="11">
    <source>
        <dbReference type="SAM" id="Coils"/>
    </source>
</evidence>
<keyword evidence="11" id="KW-0175">Coiled coil</keyword>
<dbReference type="GO" id="GO:0071973">
    <property type="term" value="P:bacterial-type flagellum-dependent cell motility"/>
    <property type="evidence" value="ECO:0007669"/>
    <property type="project" value="InterPro"/>
</dbReference>
<feature type="coiled-coil region" evidence="11">
    <location>
        <begin position="68"/>
        <end position="116"/>
    </location>
</feature>
<dbReference type="InterPro" id="IPR012823">
    <property type="entry name" value="Flagell_FliJ"/>
</dbReference>
<evidence type="ECO:0000256" key="5">
    <source>
        <dbReference type="ARBA" id="ARBA00022475"/>
    </source>
</evidence>
<comment type="subcellular location">
    <subcellularLocation>
        <location evidence="1">Cell membrane</location>
        <topology evidence="1">Peripheral membrane protein</topology>
        <orientation evidence="1">Cytoplasmic side</orientation>
    </subcellularLocation>
</comment>
<dbReference type="GO" id="GO:0044781">
    <property type="term" value="P:bacterial-type flagellum organization"/>
    <property type="evidence" value="ECO:0007669"/>
    <property type="project" value="UniProtKB-KW"/>
</dbReference>
<evidence type="ECO:0000256" key="9">
    <source>
        <dbReference type="ARBA" id="ARBA00023136"/>
    </source>
</evidence>
<dbReference type="InterPro" id="IPR053716">
    <property type="entry name" value="Flag_assembly_chemotaxis_eff"/>
</dbReference>
<keyword evidence="12" id="KW-0282">Flagellum</keyword>
<dbReference type="NCBIfam" id="TIGR02473">
    <property type="entry name" value="flagell_FliJ"/>
    <property type="match status" value="1"/>
</dbReference>
<dbReference type="Gene3D" id="1.10.287.1700">
    <property type="match status" value="1"/>
</dbReference>
<comment type="similarity">
    <text evidence="2">Belongs to the FliJ family.</text>
</comment>
<sequence length="145" mass="17297">MGKFNFTLERLLDFRKENEDSIKQEYMELGFELSLKKKKIDELLSEKNNLMYATELTVGRMQIQRNYLDEINLKVSNLQLEVLELQQKLTEILKRLVEAQQERKVLEKLKVKQQDEFEIRLAQIEQKQLDEFANLKALKEGEVYG</sequence>